<comment type="similarity">
    <text evidence="7">Belongs to the zinc-associated anti-sigma factor (ZAS) superfamily. Anti-sigma-W factor family.</text>
</comment>
<proteinExistence type="inferred from homology"/>
<dbReference type="EMBL" id="LJCO01000097">
    <property type="protein sequence ID" value="KPV40539.1"/>
    <property type="molecule type" value="Genomic_DNA"/>
</dbReference>
<evidence type="ECO:0000256" key="12">
    <source>
        <dbReference type="SAM" id="Phobius"/>
    </source>
</evidence>
<feature type="domain" description="Putative zinc-finger" evidence="14">
    <location>
        <begin position="11"/>
        <end position="36"/>
    </location>
</feature>
<reference evidence="15 16" key="1">
    <citation type="submission" date="2015-09" db="EMBL/GenBank/DDBJ databases">
        <title>Draft genome sequence of Alicyclobacillus ferrooxydans DSM 22381.</title>
        <authorList>
            <person name="Hemp J."/>
        </authorList>
    </citation>
    <scope>NUCLEOTIDE SEQUENCE [LARGE SCALE GENOMIC DNA]</scope>
    <source>
        <strain evidence="15 16">TC-34</strain>
    </source>
</reference>
<keyword evidence="3" id="KW-1003">Cell membrane</keyword>
<comment type="subcellular location">
    <subcellularLocation>
        <location evidence="2">Cell membrane</location>
    </subcellularLocation>
    <subcellularLocation>
        <location evidence="1">Membrane</location>
        <topology evidence="1">Single-pass membrane protein</topology>
    </subcellularLocation>
</comment>
<dbReference type="GO" id="GO:0005886">
    <property type="term" value="C:plasma membrane"/>
    <property type="evidence" value="ECO:0007669"/>
    <property type="project" value="UniProtKB-SubCell"/>
</dbReference>
<evidence type="ECO:0000313" key="15">
    <source>
        <dbReference type="EMBL" id="KPV40539.1"/>
    </source>
</evidence>
<accession>A0A0P9CCA3</accession>
<dbReference type="InterPro" id="IPR027383">
    <property type="entry name" value="Znf_put"/>
</dbReference>
<feature type="region of interest" description="Disordered" evidence="11">
    <location>
        <begin position="72"/>
        <end position="93"/>
    </location>
</feature>
<dbReference type="PANTHER" id="PTHR37461">
    <property type="entry name" value="ANTI-SIGMA-K FACTOR RSKA"/>
    <property type="match status" value="1"/>
</dbReference>
<evidence type="ECO:0000256" key="7">
    <source>
        <dbReference type="ARBA" id="ARBA00024353"/>
    </source>
</evidence>
<dbReference type="InterPro" id="IPR041916">
    <property type="entry name" value="Anti_sigma_zinc_sf"/>
</dbReference>
<dbReference type="RefSeq" id="WP_054971320.1">
    <property type="nucleotide sequence ID" value="NZ_LJCO01000097.1"/>
</dbReference>
<keyword evidence="5 12" id="KW-1133">Transmembrane helix</keyword>
<gene>
    <name evidence="15" type="ORF">AN477_21925</name>
</gene>
<keyword evidence="6 12" id="KW-0472">Membrane</keyword>
<dbReference type="PATRIC" id="fig|471514.4.peg.3955"/>
<dbReference type="OrthoDB" id="150725at2"/>
<dbReference type="PANTHER" id="PTHR37461:SF1">
    <property type="entry name" value="ANTI-SIGMA-K FACTOR RSKA"/>
    <property type="match status" value="1"/>
</dbReference>
<feature type="domain" description="Anti-sigma K factor RskA C-terminal" evidence="13">
    <location>
        <begin position="143"/>
        <end position="272"/>
    </location>
</feature>
<evidence type="ECO:0000256" key="3">
    <source>
        <dbReference type="ARBA" id="ARBA00022475"/>
    </source>
</evidence>
<evidence type="ECO:0000259" key="13">
    <source>
        <dbReference type="Pfam" id="PF10099"/>
    </source>
</evidence>
<evidence type="ECO:0000256" key="6">
    <source>
        <dbReference type="ARBA" id="ARBA00023136"/>
    </source>
</evidence>
<dbReference type="InterPro" id="IPR051474">
    <property type="entry name" value="Anti-sigma-K/W_factor"/>
</dbReference>
<comment type="caution">
    <text evidence="15">The sequence shown here is derived from an EMBL/GenBank/DDBJ whole genome shotgun (WGS) entry which is preliminary data.</text>
</comment>
<evidence type="ECO:0000256" key="10">
    <source>
        <dbReference type="ARBA" id="ARBA00030803"/>
    </source>
</evidence>
<dbReference type="Pfam" id="PF10099">
    <property type="entry name" value="RskA_C"/>
    <property type="match status" value="1"/>
</dbReference>
<dbReference type="AlphaFoldDB" id="A0A0P9CCA3"/>
<dbReference type="Pfam" id="PF13490">
    <property type="entry name" value="zf-HC2"/>
    <property type="match status" value="1"/>
</dbReference>
<dbReference type="Proteomes" id="UP000050482">
    <property type="component" value="Unassembled WGS sequence"/>
</dbReference>
<dbReference type="Gene3D" id="1.10.10.1320">
    <property type="entry name" value="Anti-sigma factor, zinc-finger domain"/>
    <property type="match status" value="1"/>
</dbReference>
<dbReference type="STRING" id="471514.AN477_21925"/>
<organism evidence="15 16">
    <name type="scientific">Alicyclobacillus ferrooxydans</name>
    <dbReference type="NCBI Taxonomy" id="471514"/>
    <lineage>
        <taxon>Bacteria</taxon>
        <taxon>Bacillati</taxon>
        <taxon>Bacillota</taxon>
        <taxon>Bacilli</taxon>
        <taxon>Bacillales</taxon>
        <taxon>Alicyclobacillaceae</taxon>
        <taxon>Alicyclobacillus</taxon>
    </lineage>
</organism>
<evidence type="ECO:0000313" key="16">
    <source>
        <dbReference type="Proteomes" id="UP000050482"/>
    </source>
</evidence>
<protein>
    <recommendedName>
        <fullName evidence="8">Anti-sigma-W factor RsiW</fullName>
    </recommendedName>
    <alternativeName>
        <fullName evidence="10">Regulator of SigK</fullName>
    </alternativeName>
    <alternativeName>
        <fullName evidence="9">Sigma-K anti-sigma factor RskA</fullName>
    </alternativeName>
</protein>
<keyword evidence="4 12" id="KW-0812">Transmembrane</keyword>
<sequence length="279" mass="29609">MSDSLCSLRELYALGGLSDAERSAFKTHLLTCTECQREVKALEAVTEALLFDMEPVSPPTGMRQRVLDNILGATDDDRGSTGPKADASAEPNIGAFAGPSALDSAVYSTVHSTERTMKLDTAKLTPPRAQRSVSRTRSWMSFTAAAIVLMVIASGVTYSVANRTGASPFGHVQKSMALNSKMPGATATMWVTKTESASQMVIHFTHLKPVGGTQVYQVWLINSGSSVPYSAGVFTPDSQGNAVFASIMPQGSYQVVAVTLEPKAIDAKPLGPVVFEAET</sequence>
<dbReference type="GO" id="GO:0016989">
    <property type="term" value="F:sigma factor antagonist activity"/>
    <property type="evidence" value="ECO:0007669"/>
    <property type="project" value="TreeGrafter"/>
</dbReference>
<evidence type="ECO:0000256" key="11">
    <source>
        <dbReference type="SAM" id="MobiDB-lite"/>
    </source>
</evidence>
<evidence type="ECO:0000256" key="2">
    <source>
        <dbReference type="ARBA" id="ARBA00004236"/>
    </source>
</evidence>
<evidence type="ECO:0000256" key="4">
    <source>
        <dbReference type="ARBA" id="ARBA00022692"/>
    </source>
</evidence>
<name>A0A0P9CCA3_9BACL</name>
<keyword evidence="16" id="KW-1185">Reference proteome</keyword>
<feature type="transmembrane region" description="Helical" evidence="12">
    <location>
        <begin position="139"/>
        <end position="161"/>
    </location>
</feature>
<evidence type="ECO:0000256" key="1">
    <source>
        <dbReference type="ARBA" id="ARBA00004167"/>
    </source>
</evidence>
<dbReference type="GO" id="GO:0006417">
    <property type="term" value="P:regulation of translation"/>
    <property type="evidence" value="ECO:0007669"/>
    <property type="project" value="TreeGrafter"/>
</dbReference>
<evidence type="ECO:0000256" key="8">
    <source>
        <dbReference type="ARBA" id="ARBA00024438"/>
    </source>
</evidence>
<dbReference type="InterPro" id="IPR018764">
    <property type="entry name" value="RskA_C"/>
</dbReference>
<evidence type="ECO:0000256" key="5">
    <source>
        <dbReference type="ARBA" id="ARBA00022989"/>
    </source>
</evidence>
<evidence type="ECO:0000256" key="9">
    <source>
        <dbReference type="ARBA" id="ARBA00029829"/>
    </source>
</evidence>
<evidence type="ECO:0000259" key="14">
    <source>
        <dbReference type="Pfam" id="PF13490"/>
    </source>
</evidence>